<dbReference type="AlphaFoldDB" id="A0A0G4EZI1"/>
<evidence type="ECO:0000256" key="1">
    <source>
        <dbReference type="ARBA" id="ARBA00022723"/>
    </source>
</evidence>
<organism evidence="9 10">
    <name type="scientific">Vitrella brassicaformis (strain CCMP3155)</name>
    <dbReference type="NCBI Taxonomy" id="1169540"/>
    <lineage>
        <taxon>Eukaryota</taxon>
        <taxon>Sar</taxon>
        <taxon>Alveolata</taxon>
        <taxon>Colpodellida</taxon>
        <taxon>Vitrellaceae</taxon>
        <taxon>Vitrella</taxon>
    </lineage>
</organism>
<evidence type="ECO:0000313" key="10">
    <source>
        <dbReference type="Proteomes" id="UP000041254"/>
    </source>
</evidence>
<dbReference type="Pfam" id="PF00628">
    <property type="entry name" value="PHD"/>
    <property type="match status" value="1"/>
</dbReference>
<dbReference type="Proteomes" id="UP000041254">
    <property type="component" value="Unassembled WGS sequence"/>
</dbReference>
<dbReference type="SUPFAM" id="SSF57903">
    <property type="entry name" value="FYVE/PHD zinc finger"/>
    <property type="match status" value="1"/>
</dbReference>
<dbReference type="SMART" id="SM00249">
    <property type="entry name" value="PHD"/>
    <property type="match status" value="1"/>
</dbReference>
<gene>
    <name evidence="9" type="ORF">Vbra_8645</name>
</gene>
<feature type="compositionally biased region" description="Low complexity" evidence="7">
    <location>
        <begin position="261"/>
        <end position="273"/>
    </location>
</feature>
<dbReference type="Pfam" id="PF12998">
    <property type="entry name" value="ING"/>
    <property type="match status" value="1"/>
</dbReference>
<dbReference type="PROSITE" id="PS50016">
    <property type="entry name" value="ZF_PHD_2"/>
    <property type="match status" value="1"/>
</dbReference>
<feature type="compositionally biased region" description="Basic residues" evidence="7">
    <location>
        <begin position="406"/>
        <end position="429"/>
    </location>
</feature>
<keyword evidence="6" id="KW-0175">Coiled coil</keyword>
<dbReference type="InterPro" id="IPR019787">
    <property type="entry name" value="Znf_PHD-finger"/>
</dbReference>
<evidence type="ECO:0000256" key="6">
    <source>
        <dbReference type="SAM" id="Coils"/>
    </source>
</evidence>
<evidence type="ECO:0000256" key="3">
    <source>
        <dbReference type="ARBA" id="ARBA00022833"/>
    </source>
</evidence>
<comment type="subcellular location">
    <subcellularLocation>
        <location evidence="5">Nucleus</location>
    </subcellularLocation>
</comment>
<dbReference type="InterPro" id="IPR013083">
    <property type="entry name" value="Znf_RING/FYVE/PHD"/>
</dbReference>
<keyword evidence="5" id="KW-0539">Nucleus</keyword>
<dbReference type="InterPro" id="IPR011011">
    <property type="entry name" value="Znf_FYVE_PHD"/>
</dbReference>
<protein>
    <recommendedName>
        <fullName evidence="5">Inhibitor of growth protein</fullName>
    </recommendedName>
</protein>
<evidence type="ECO:0000259" key="8">
    <source>
        <dbReference type="PROSITE" id="PS50016"/>
    </source>
</evidence>
<dbReference type="InParanoid" id="A0A0G4EZI1"/>
<dbReference type="GO" id="GO:0005634">
    <property type="term" value="C:nucleus"/>
    <property type="evidence" value="ECO:0007669"/>
    <property type="project" value="UniProtKB-SubCell"/>
</dbReference>
<feature type="domain" description="PHD-type" evidence="8">
    <location>
        <begin position="334"/>
        <end position="390"/>
    </location>
</feature>
<evidence type="ECO:0000313" key="9">
    <source>
        <dbReference type="EMBL" id="CEM04537.1"/>
    </source>
</evidence>
<dbReference type="VEuPathDB" id="CryptoDB:Vbra_8645"/>
<dbReference type="GO" id="GO:0006325">
    <property type="term" value="P:chromatin organization"/>
    <property type="evidence" value="ECO:0007669"/>
    <property type="project" value="UniProtKB-KW"/>
</dbReference>
<sequence>MYLPSPSWPTPPADANAAQDKFDHFLDEVAPVPGWVTRHLALVRELDRKANIINNELESLQHEYLSALREYTKADRSRARREMDQTGQPFQHEKLRRIAELQMAKRANHEEKLRVCEKMEAIICFYKKKLKEVDGDLRQWREVQDDMLMAAGGEGAIKRERDDAGSLVAGAGGSVGGGGSSVAGDVDGPAQKRSKHRQQGQQEGRNKSRDPSKKSKHQTARTNTNGVPPSIAPPPPGLDAFDDGPLPPLANGDDIPDHANQHQQYHQQQQQQQPTASSRKAKSHAPPPHQQQQQPLVRVKTESDMTAAGDGLPVAVEGGGIAPPGAAHHQESTEDLCPICRQGSYHMLEGCQRMIGCDGPCGAWFHDVCVNLSPDYPLPEQWYCNDCLKKRRSDMMASNGYPSSKHNSHGGHRVKKEKTHKAGKRKTGL</sequence>
<keyword evidence="2 4" id="KW-0863">Zinc-finger</keyword>
<name>A0A0G4EZI1_VITBC</name>
<comment type="similarity">
    <text evidence="5">Belongs to the ING family.</text>
</comment>
<dbReference type="CDD" id="cd16857">
    <property type="entry name" value="ING_ING1_2"/>
    <property type="match status" value="1"/>
</dbReference>
<keyword evidence="10" id="KW-1185">Reference proteome</keyword>
<feature type="coiled-coil region" evidence="6">
    <location>
        <begin position="43"/>
        <end position="70"/>
    </location>
</feature>
<dbReference type="Gene3D" id="3.30.40.10">
    <property type="entry name" value="Zinc/RING finger domain, C3HC4 (zinc finger)"/>
    <property type="match status" value="1"/>
</dbReference>
<dbReference type="PROSITE" id="PS01359">
    <property type="entry name" value="ZF_PHD_1"/>
    <property type="match status" value="1"/>
</dbReference>
<accession>A0A0G4EZI1</accession>
<evidence type="ECO:0000256" key="4">
    <source>
        <dbReference type="PROSITE-ProRule" id="PRU00146"/>
    </source>
</evidence>
<dbReference type="InterPro" id="IPR024610">
    <property type="entry name" value="ING_N_histone-binding"/>
</dbReference>
<reference evidence="9 10" key="1">
    <citation type="submission" date="2014-11" db="EMBL/GenBank/DDBJ databases">
        <authorList>
            <person name="Zhu J."/>
            <person name="Qi W."/>
            <person name="Song R."/>
        </authorList>
    </citation>
    <scope>NUCLEOTIDE SEQUENCE [LARGE SCALE GENOMIC DNA]</scope>
</reference>
<dbReference type="OrthoDB" id="5411773at2759"/>
<keyword evidence="3 5" id="KW-0862">Zinc</keyword>
<feature type="compositionally biased region" description="Gly residues" evidence="7">
    <location>
        <begin position="170"/>
        <end position="181"/>
    </location>
</feature>
<keyword evidence="1 5" id="KW-0479">Metal-binding</keyword>
<dbReference type="GO" id="GO:0008270">
    <property type="term" value="F:zinc ion binding"/>
    <property type="evidence" value="ECO:0007669"/>
    <property type="project" value="UniProtKB-KW"/>
</dbReference>
<proteinExistence type="inferred from homology"/>
<dbReference type="EMBL" id="CDMY01000353">
    <property type="protein sequence ID" value="CEM04537.1"/>
    <property type="molecule type" value="Genomic_DNA"/>
</dbReference>
<keyword evidence="5" id="KW-0156">Chromatin regulator</keyword>
<dbReference type="InterPro" id="IPR001965">
    <property type="entry name" value="Znf_PHD"/>
</dbReference>
<comment type="function">
    <text evidence="5">Component of an histone acetyltransferase complex.</text>
</comment>
<feature type="region of interest" description="Disordered" evidence="7">
    <location>
        <begin position="398"/>
        <end position="429"/>
    </location>
</feature>
<evidence type="ECO:0000256" key="7">
    <source>
        <dbReference type="SAM" id="MobiDB-lite"/>
    </source>
</evidence>
<evidence type="ECO:0000256" key="5">
    <source>
        <dbReference type="RuleBase" id="RU361213"/>
    </source>
</evidence>
<dbReference type="InterPro" id="IPR019786">
    <property type="entry name" value="Zinc_finger_PHD-type_CS"/>
</dbReference>
<comment type="domain">
    <text evidence="5">The PHD-type zinc finger mediates the binding to H3K4me3.</text>
</comment>
<dbReference type="Gene3D" id="6.10.140.1740">
    <property type="match status" value="1"/>
</dbReference>
<feature type="region of interest" description="Disordered" evidence="7">
    <location>
        <begin position="168"/>
        <end position="329"/>
    </location>
</feature>
<comment type="subunit">
    <text evidence="5">Component of an histone acetyltransferase complex. Interacts with H3K4me3 and to a lesser extent with H3K4me2.</text>
</comment>
<evidence type="ECO:0000256" key="2">
    <source>
        <dbReference type="ARBA" id="ARBA00022771"/>
    </source>
</evidence>
<feature type="compositionally biased region" description="Basic and acidic residues" evidence="7">
    <location>
        <begin position="204"/>
        <end position="213"/>
    </location>
</feature>